<dbReference type="PANTHER" id="PTHR43581">
    <property type="entry name" value="ATP/GTP PHOSPHATASE"/>
    <property type="match status" value="1"/>
</dbReference>
<reference evidence="2 3" key="1">
    <citation type="submission" date="2018-06" db="EMBL/GenBank/DDBJ databases">
        <authorList>
            <consortium name="Pathogen Informatics"/>
            <person name="Doyle S."/>
        </authorList>
    </citation>
    <scope>NUCLEOTIDE SEQUENCE [LARGE SCALE GENOMIC DNA]</scope>
    <source>
        <strain evidence="2 3">NCTC13316</strain>
    </source>
</reference>
<dbReference type="InterPro" id="IPR051396">
    <property type="entry name" value="Bact_Antivir_Def_Nuclease"/>
</dbReference>
<dbReference type="SMART" id="SM00382">
    <property type="entry name" value="AAA"/>
    <property type="match status" value="1"/>
</dbReference>
<gene>
    <name evidence="2" type="ORF">NCTC13316_03359</name>
</gene>
<dbReference type="Pfam" id="PF13175">
    <property type="entry name" value="AAA_15"/>
    <property type="match status" value="1"/>
</dbReference>
<dbReference type="InterPro" id="IPR003593">
    <property type="entry name" value="AAA+_ATPase"/>
</dbReference>
<dbReference type="InterPro" id="IPR041685">
    <property type="entry name" value="AAA_GajA/Old/RecF-like"/>
</dbReference>
<dbReference type="SUPFAM" id="SSF52540">
    <property type="entry name" value="P-loop containing nucleoside triphosphate hydrolases"/>
    <property type="match status" value="1"/>
</dbReference>
<name>A0A378K9V2_9GAMM</name>
<evidence type="ECO:0000313" key="2">
    <source>
        <dbReference type="EMBL" id="STX81486.1"/>
    </source>
</evidence>
<dbReference type="GO" id="GO:0005524">
    <property type="term" value="F:ATP binding"/>
    <property type="evidence" value="ECO:0007669"/>
    <property type="project" value="UniProtKB-KW"/>
</dbReference>
<keyword evidence="3" id="KW-1185">Reference proteome</keyword>
<keyword evidence="2" id="KW-0547">Nucleotide-binding</keyword>
<dbReference type="InterPro" id="IPR027417">
    <property type="entry name" value="P-loop_NTPase"/>
</dbReference>
<dbReference type="EMBL" id="UGOD01000005">
    <property type="protein sequence ID" value="STX81486.1"/>
    <property type="molecule type" value="Genomic_DNA"/>
</dbReference>
<keyword evidence="2" id="KW-0067">ATP-binding</keyword>
<sequence>MVGTMYINDIFIENMGAIEKIQLSSEQLLTEDRRPKVLIFVGENGSGKTTLLSSIVDALYELSNNYFDDVLPQQGIGYKYFKMSGALNIRLGKEYAYSYIHFKNKDKKYEYLDKNGKLDFTLCKAKTNGLLSLRSDSKINSKISTTTKNDDEFGKDFEHNSYCYFPSDRYELPYWINREPLDTSEQFKDLLKYSGKLGRNILIRRCLEEVKQWILDVFIDSRTNLKFNSDGTATTTTNINVIHILQQSISNIEKIISKIIQKDICINLNFRGQSSSRIKLLDKSSGKEFIPTLDNLSAGQSTLLGIFITIIMYSDRSDISKSIHLNEIEGIVIIDEVDLHLHIELQKEVLPQLIKLFPKVQFIITTHSPFFLAGISKVFATTECLMINMPEGNIIERADDFKEFIKAYELFKEITNSHKEELEVLKRIIAQSSKPLVVTEGKTDWKHLKAALKKLAPHYPDLDIDFLEYEEELNMGSVALQKMADYLKVIPNQRKIIFIFDRDEDPYVKKYESEPFKFLENSIYALCIPSISDELNKISIEYYYSDADLKTKDQHGRRLFDGREFLPKSGNSKCGCFQLQDKNNAGKQIIIDKGVYDSKDLSWSKSLALSKSDFANNILKGEKNFNNVNFDNFRKILDVIKTISLI</sequence>
<dbReference type="PANTHER" id="PTHR43581:SF2">
    <property type="entry name" value="EXCINUCLEASE ATPASE SUBUNIT"/>
    <property type="match status" value="1"/>
</dbReference>
<dbReference type="Proteomes" id="UP000254794">
    <property type="component" value="Unassembled WGS sequence"/>
</dbReference>
<dbReference type="AlphaFoldDB" id="A0A378K9V2"/>
<accession>A0A378K9V2</accession>
<evidence type="ECO:0000259" key="1">
    <source>
        <dbReference type="SMART" id="SM00382"/>
    </source>
</evidence>
<dbReference type="Gene3D" id="3.40.50.300">
    <property type="entry name" value="P-loop containing nucleotide triphosphate hydrolases"/>
    <property type="match status" value="1"/>
</dbReference>
<feature type="domain" description="AAA+ ATPase" evidence="1">
    <location>
        <begin position="34"/>
        <end position="390"/>
    </location>
</feature>
<organism evidence="2 3">
    <name type="scientific">Legionella busanensis</name>
    <dbReference type="NCBI Taxonomy" id="190655"/>
    <lineage>
        <taxon>Bacteria</taxon>
        <taxon>Pseudomonadati</taxon>
        <taxon>Pseudomonadota</taxon>
        <taxon>Gammaproteobacteria</taxon>
        <taxon>Legionellales</taxon>
        <taxon>Legionellaceae</taxon>
        <taxon>Legionella</taxon>
    </lineage>
</organism>
<proteinExistence type="predicted"/>
<protein>
    <submittedName>
        <fullName evidence="2">Predicted ATP-binding protein involved in virulence</fullName>
    </submittedName>
</protein>
<evidence type="ECO:0000313" key="3">
    <source>
        <dbReference type="Proteomes" id="UP000254794"/>
    </source>
</evidence>